<comment type="function">
    <text evidence="1">Catalyzes the ATP-dependent polymerization of arginine and aspartate to multi-L-arginyl-poly-L-aspartic acid (cyanophycin; a water-insoluble reserve polymer).</text>
</comment>
<comment type="subunit">
    <text evidence="4">Homodimer.</text>
</comment>
<dbReference type="HOGENOM" id="CLU_016806_0_0_9"/>
<evidence type="ECO:0000256" key="13">
    <source>
        <dbReference type="ARBA" id="ARBA00048425"/>
    </source>
</evidence>
<dbReference type="AlphaFoldDB" id="L0K518"/>
<name>L0K518_HALHC</name>
<keyword evidence="8" id="KW-0436">Ligase</keyword>
<dbReference type="SUPFAM" id="SSF53244">
    <property type="entry name" value="MurD-like peptide ligases, peptide-binding domain"/>
    <property type="match status" value="1"/>
</dbReference>
<gene>
    <name evidence="16" type="ordered locus">Halha_0091</name>
</gene>
<dbReference type="PANTHER" id="PTHR23135">
    <property type="entry name" value="MUR LIGASE FAMILY MEMBER"/>
    <property type="match status" value="1"/>
</dbReference>
<dbReference type="GO" id="GO:0005524">
    <property type="term" value="F:ATP binding"/>
    <property type="evidence" value="ECO:0007669"/>
    <property type="project" value="UniProtKB-UniRule"/>
</dbReference>
<dbReference type="InterPro" id="IPR044019">
    <property type="entry name" value="Cyanophycin_syn_N"/>
</dbReference>
<protein>
    <recommendedName>
        <fullName evidence="7">Cyanophycin synthetase</fullName>
        <ecNumber evidence="6">6.3.2.29</ecNumber>
        <ecNumber evidence="5">6.3.2.30</ecNumber>
    </recommendedName>
    <alternativeName>
        <fullName evidence="11">Cyanophycin synthase</fullName>
    </alternativeName>
</protein>
<comment type="catalytic activity">
    <reaction evidence="12">
        <text>[L-4-(L-arginin-2-N-yl)aspartate](n)-L-aspartate + L-arginine + ATP = [L-4-(L-arginin-2-N-yl)aspartate](n+1) + ADP + phosphate + H(+)</text>
        <dbReference type="Rhea" id="RHEA:23888"/>
        <dbReference type="Rhea" id="RHEA-COMP:13732"/>
        <dbReference type="Rhea" id="RHEA-COMP:13733"/>
        <dbReference type="ChEBI" id="CHEBI:15378"/>
        <dbReference type="ChEBI" id="CHEBI:30616"/>
        <dbReference type="ChEBI" id="CHEBI:32682"/>
        <dbReference type="ChEBI" id="CHEBI:43474"/>
        <dbReference type="ChEBI" id="CHEBI:137986"/>
        <dbReference type="ChEBI" id="CHEBI:137990"/>
        <dbReference type="ChEBI" id="CHEBI:456216"/>
        <dbReference type="EC" id="6.3.2.30"/>
    </reaction>
</comment>
<comment type="similarity">
    <text evidence="3">In the C-terminal section; belongs to the MurCDEF family.</text>
</comment>
<dbReference type="Gene3D" id="3.40.1190.10">
    <property type="entry name" value="Mur-like, catalytic domain"/>
    <property type="match status" value="1"/>
</dbReference>
<dbReference type="GO" id="GO:0071160">
    <property type="term" value="F:cyanophycin synthetase activity (L-aspartate-adding)"/>
    <property type="evidence" value="ECO:0007669"/>
    <property type="project" value="UniProtKB-EC"/>
</dbReference>
<dbReference type="InterPro" id="IPR011810">
    <property type="entry name" value="Cya_phycin_syn"/>
</dbReference>
<dbReference type="GO" id="GO:0004326">
    <property type="term" value="F:tetrahydrofolylpolyglutamate synthase activity"/>
    <property type="evidence" value="ECO:0007669"/>
    <property type="project" value="InterPro"/>
</dbReference>
<dbReference type="PROSITE" id="PS50975">
    <property type="entry name" value="ATP_GRASP"/>
    <property type="match status" value="1"/>
</dbReference>
<dbReference type="InterPro" id="IPR011761">
    <property type="entry name" value="ATP-grasp"/>
</dbReference>
<evidence type="ECO:0000256" key="5">
    <source>
        <dbReference type="ARBA" id="ARBA00012968"/>
    </source>
</evidence>
<dbReference type="Pfam" id="PF08443">
    <property type="entry name" value="RimK"/>
    <property type="match status" value="2"/>
</dbReference>
<feature type="domain" description="ATP-grasp" evidence="15">
    <location>
        <begin position="220"/>
        <end position="472"/>
    </location>
</feature>
<dbReference type="PANTHER" id="PTHR23135:SF18">
    <property type="entry name" value="CYANOPHYCIN SYNTHETASE"/>
    <property type="match status" value="1"/>
</dbReference>
<dbReference type="PROSITE" id="PS01011">
    <property type="entry name" value="FOLYLPOLYGLU_SYNT_1"/>
    <property type="match status" value="1"/>
</dbReference>
<evidence type="ECO:0000256" key="12">
    <source>
        <dbReference type="ARBA" id="ARBA00048094"/>
    </source>
</evidence>
<dbReference type="STRING" id="748449.Halha_0091"/>
<evidence type="ECO:0000256" key="7">
    <source>
        <dbReference type="ARBA" id="ARBA00022036"/>
    </source>
</evidence>
<dbReference type="InterPro" id="IPR036615">
    <property type="entry name" value="Mur_ligase_C_dom_sf"/>
</dbReference>
<dbReference type="EC" id="6.3.2.29" evidence="6"/>
<dbReference type="KEGG" id="hhl:Halha_0091"/>
<evidence type="ECO:0000256" key="6">
    <source>
        <dbReference type="ARBA" id="ARBA00013005"/>
    </source>
</evidence>
<dbReference type="EC" id="6.3.2.30" evidence="5"/>
<keyword evidence="9 14" id="KW-0547">Nucleotide-binding</keyword>
<dbReference type="InterPro" id="IPR018109">
    <property type="entry name" value="Folylpolyglutamate_synth_CS"/>
</dbReference>
<organism evidence="16 17">
    <name type="scientific">Halobacteroides halobius (strain ATCC 35273 / DSM 5150 / MD-1)</name>
    <dbReference type="NCBI Taxonomy" id="748449"/>
    <lineage>
        <taxon>Bacteria</taxon>
        <taxon>Bacillati</taxon>
        <taxon>Bacillota</taxon>
        <taxon>Clostridia</taxon>
        <taxon>Halanaerobiales</taxon>
        <taxon>Halobacteroidaceae</taxon>
        <taxon>Halobacteroides</taxon>
    </lineage>
</organism>
<evidence type="ECO:0000256" key="4">
    <source>
        <dbReference type="ARBA" id="ARBA00011738"/>
    </source>
</evidence>
<dbReference type="InterPro" id="IPR004101">
    <property type="entry name" value="Mur_ligase_C"/>
</dbReference>
<keyword evidence="17" id="KW-1185">Reference proteome</keyword>
<reference evidence="17" key="1">
    <citation type="submission" date="2012-02" db="EMBL/GenBank/DDBJ databases">
        <title>The complete genome of Halobacteroides halobius DSM 5150.</title>
        <authorList>
            <person name="Lucas S."/>
            <person name="Copeland A."/>
            <person name="Lapidus A."/>
            <person name="Glavina del Rio T."/>
            <person name="Dalin E."/>
            <person name="Tice H."/>
            <person name="Bruce D."/>
            <person name="Goodwin L."/>
            <person name="Pitluck S."/>
            <person name="Peters L."/>
            <person name="Mikhailova N."/>
            <person name="Gu W."/>
            <person name="Kyrpides N."/>
            <person name="Mavromatis K."/>
            <person name="Ivanova N."/>
            <person name="Brettin T."/>
            <person name="Detter J.C."/>
            <person name="Han C."/>
            <person name="Larimer F."/>
            <person name="Land M."/>
            <person name="Hauser L."/>
            <person name="Markowitz V."/>
            <person name="Cheng J.-F."/>
            <person name="Hugenholtz P."/>
            <person name="Woyke T."/>
            <person name="Wu D."/>
            <person name="Tindall B."/>
            <person name="Pomrenke H."/>
            <person name="Brambilla E."/>
            <person name="Klenk H.-P."/>
            <person name="Eisen J.A."/>
        </authorList>
    </citation>
    <scope>NUCLEOTIDE SEQUENCE [LARGE SCALE GENOMIC DNA]</scope>
    <source>
        <strain evidence="17">ATCC 35273 / DSM 5150 / MD-1</strain>
    </source>
</reference>
<dbReference type="InterPro" id="IPR013815">
    <property type="entry name" value="ATP_grasp_subdomain_1"/>
</dbReference>
<proteinExistence type="inferred from homology"/>
<evidence type="ECO:0000256" key="11">
    <source>
        <dbReference type="ARBA" id="ARBA00031353"/>
    </source>
</evidence>
<dbReference type="OrthoDB" id="9803907at2"/>
<dbReference type="InterPro" id="IPR013221">
    <property type="entry name" value="Mur_ligase_cen"/>
</dbReference>
<dbReference type="eggNOG" id="COG0769">
    <property type="taxonomic scope" value="Bacteria"/>
</dbReference>
<dbReference type="Gene3D" id="3.30.1490.20">
    <property type="entry name" value="ATP-grasp fold, A domain"/>
    <property type="match status" value="1"/>
</dbReference>
<sequence>MRIVELKSISGPNVYAHQPVIKLTLDLEEYCEVESNQLSNFNKRLEKLLPGLQEHHCSLQQPGGFIRRLEEGTYLGHIIEHIAIELLVIAGQDVYYGKTIHNESTGVYEIIFEYKTKATALLVAKEAITLVEKLIAGEEIDKGKLISRLKEQERISALGPSTAAIVKEAKRKEIPVTRLGVDNSLIQLGYGRYSKLVEATIGETTSCVGVDISCDKAQTRKLLNDMGVLTPRGIVVTKLDEAVKFQAQLNRPVITKPVNGNQGTGVTLNLENSAAIKKGFKRAKKYSSKVLVEEYINGSDYRLLVVDNKVVAGAKRVPAYVVGDGEKTIKELIIKLNQDPDRGIDHEKPLTKVRINDRLKEVLSKAGYSLEAIPSQGETVYLQQTANLSTGGIAVDCTDQLHPDIKRSAIRAAKTIGLDIAGVDLVTSDITKPLSDQGAIIEVNSAPGIRMHHYPSQGKSRNVAKKIVNLLDPARIPIVSITGTNGKTTTARMIRNILSEAGIKVGMAATGGIKIGDEVVLKGDTTGPLSAQTVLRDKDVEAAVLETARGGILRDGLGYDWSDIGIITNITADHLGQDGIETVEEIANIKSLVIERVRKNGYAILNANDPQVVAIAKRSNAEIIYCSLEENNLVIERHLAESKPAVYLKEGNLTLFDGEDELPIMAIDRLPAAQEGLAKHILENALFAIAAGFAYGIPTFIIRTALCKFGAELTDNPGRLNVLTNSKFTTVIDYGHNPAGYRATLNFAKQLVDNKLIGVIGVPGDRGDDLIEQAGQEAGSHLDRAIIKEDIDLRGRDKGEVAKLLKAGASKAGLEDIEVELKELEAIKKGLSEAEVGDVVVIFYEQGLEQIIELVEDSKFINHQQQDDEQKIS</sequence>
<dbReference type="SUPFAM" id="SSF56059">
    <property type="entry name" value="Glutathione synthetase ATP-binding domain-like"/>
    <property type="match status" value="1"/>
</dbReference>
<evidence type="ECO:0000256" key="14">
    <source>
        <dbReference type="PROSITE-ProRule" id="PRU00409"/>
    </source>
</evidence>
<keyword evidence="10 14" id="KW-0067">ATP-binding</keyword>
<dbReference type="NCBIfam" id="NF010623">
    <property type="entry name" value="PRK14016.1"/>
    <property type="match status" value="1"/>
</dbReference>
<accession>L0K518</accession>
<dbReference type="Pfam" id="PF18921">
    <property type="entry name" value="Cyanophycin_syn"/>
    <property type="match status" value="1"/>
</dbReference>
<dbReference type="GO" id="GO:0046872">
    <property type="term" value="F:metal ion binding"/>
    <property type="evidence" value="ECO:0007669"/>
    <property type="project" value="InterPro"/>
</dbReference>
<evidence type="ECO:0000256" key="9">
    <source>
        <dbReference type="ARBA" id="ARBA00022741"/>
    </source>
</evidence>
<dbReference type="Pfam" id="PF08245">
    <property type="entry name" value="Mur_ligase_M"/>
    <property type="match status" value="1"/>
</dbReference>
<evidence type="ECO:0000313" key="17">
    <source>
        <dbReference type="Proteomes" id="UP000010880"/>
    </source>
</evidence>
<dbReference type="NCBIfam" id="TIGR02068">
    <property type="entry name" value="cya_phycin_syn"/>
    <property type="match status" value="1"/>
</dbReference>
<dbReference type="PATRIC" id="fig|748449.3.peg.77"/>
<dbReference type="InterPro" id="IPR036565">
    <property type="entry name" value="Mur-like_cat_sf"/>
</dbReference>
<comment type="catalytic activity">
    <reaction evidence="13">
        <text>[L-4-(L-arginin-2-N-yl)aspartate](n) + L-aspartate + ATP = [L-4-(L-arginin-2-N-yl)aspartate](n)-L-aspartate + ADP + phosphate + H(+)</text>
        <dbReference type="Rhea" id="RHEA:13277"/>
        <dbReference type="Rhea" id="RHEA-COMP:13728"/>
        <dbReference type="Rhea" id="RHEA-COMP:13733"/>
        <dbReference type="ChEBI" id="CHEBI:15378"/>
        <dbReference type="ChEBI" id="CHEBI:29991"/>
        <dbReference type="ChEBI" id="CHEBI:30616"/>
        <dbReference type="ChEBI" id="CHEBI:43474"/>
        <dbReference type="ChEBI" id="CHEBI:137986"/>
        <dbReference type="ChEBI" id="CHEBI:137990"/>
        <dbReference type="ChEBI" id="CHEBI:456216"/>
        <dbReference type="EC" id="6.3.2.29"/>
    </reaction>
</comment>
<dbReference type="RefSeq" id="WP_015325839.1">
    <property type="nucleotide sequence ID" value="NC_019978.1"/>
</dbReference>
<evidence type="ECO:0000256" key="8">
    <source>
        <dbReference type="ARBA" id="ARBA00022598"/>
    </source>
</evidence>
<dbReference type="Proteomes" id="UP000010880">
    <property type="component" value="Chromosome"/>
</dbReference>
<evidence type="ECO:0000256" key="1">
    <source>
        <dbReference type="ARBA" id="ARBA00003184"/>
    </source>
</evidence>
<dbReference type="Gene3D" id="3.30.470.20">
    <property type="entry name" value="ATP-grasp fold, B domain"/>
    <property type="match status" value="2"/>
</dbReference>
<evidence type="ECO:0000256" key="2">
    <source>
        <dbReference type="ARBA" id="ARBA00004752"/>
    </source>
</evidence>
<evidence type="ECO:0000256" key="3">
    <source>
        <dbReference type="ARBA" id="ARBA00009060"/>
    </source>
</evidence>
<dbReference type="GO" id="GO:0071161">
    <property type="term" value="F:cyanophycin synthetase activity (L-arginine-adding)"/>
    <property type="evidence" value="ECO:0007669"/>
    <property type="project" value="UniProtKB-EC"/>
</dbReference>
<evidence type="ECO:0000313" key="16">
    <source>
        <dbReference type="EMBL" id="AGB40111.1"/>
    </source>
</evidence>
<dbReference type="SUPFAM" id="SSF53623">
    <property type="entry name" value="MurD-like peptide ligases, catalytic domain"/>
    <property type="match status" value="1"/>
</dbReference>
<dbReference type="EMBL" id="CP003359">
    <property type="protein sequence ID" value="AGB40111.1"/>
    <property type="molecule type" value="Genomic_DNA"/>
</dbReference>
<dbReference type="eggNOG" id="COG0189">
    <property type="taxonomic scope" value="Bacteria"/>
</dbReference>
<evidence type="ECO:0000256" key="10">
    <source>
        <dbReference type="ARBA" id="ARBA00022840"/>
    </source>
</evidence>
<comment type="pathway">
    <text evidence="2">Cell wall biogenesis; peptidoglycan biosynthesis.</text>
</comment>
<dbReference type="Pfam" id="PF02875">
    <property type="entry name" value="Mur_ligase_C"/>
    <property type="match status" value="1"/>
</dbReference>
<dbReference type="InterPro" id="IPR013651">
    <property type="entry name" value="ATP-grasp_RimK-type"/>
</dbReference>
<evidence type="ECO:0000259" key="15">
    <source>
        <dbReference type="PROSITE" id="PS50975"/>
    </source>
</evidence>
<dbReference type="Gene3D" id="3.90.190.20">
    <property type="entry name" value="Mur ligase, C-terminal domain"/>
    <property type="match status" value="1"/>
</dbReference>